<feature type="region of interest" description="Disordered" evidence="1">
    <location>
        <begin position="215"/>
        <end position="299"/>
    </location>
</feature>
<evidence type="ECO:0000313" key="3">
    <source>
        <dbReference type="EMBL" id="KAF9518758.1"/>
    </source>
</evidence>
<feature type="transmembrane region" description="Helical" evidence="2">
    <location>
        <begin position="173"/>
        <end position="194"/>
    </location>
</feature>
<keyword evidence="2" id="KW-0472">Membrane</keyword>
<evidence type="ECO:0000313" key="4">
    <source>
        <dbReference type="Proteomes" id="UP000886523"/>
    </source>
</evidence>
<keyword evidence="2" id="KW-1133">Transmembrane helix</keyword>
<sequence>MDTRRPPPSGAPPSYAMISRFYRHSLRPVVLTTTVIGGLYAALWGGSAFHDIHNDRQIVSSLGTFDIIIGAFYLGVLVVEAFGFFSAMVQRASLVRIYTLLSVIVALLVMAAEMIRTVLHFKNKSKILSTCLTNVTTAGASCNGFFCRSQPLSQSKGQQWCKDWFNRRSVADILWFLIAGTLSMLFSSIAFGYLHQLRSVGERVVAVQHLPLDDLRPPSSGPPYHYDPPDYPPPAQGSPYDNSKVPDYDGEGISGDDKAPSYVYDEAANPKGRDGPPRTTGAHDDEGYYDGSNPFESHR</sequence>
<evidence type="ECO:0000256" key="2">
    <source>
        <dbReference type="SAM" id="Phobius"/>
    </source>
</evidence>
<feature type="compositionally biased region" description="Basic and acidic residues" evidence="1">
    <location>
        <begin position="271"/>
        <end position="286"/>
    </location>
</feature>
<feature type="transmembrane region" description="Helical" evidence="2">
    <location>
        <begin position="29"/>
        <end position="47"/>
    </location>
</feature>
<keyword evidence="4" id="KW-1185">Reference proteome</keyword>
<feature type="transmembrane region" description="Helical" evidence="2">
    <location>
        <begin position="97"/>
        <end position="119"/>
    </location>
</feature>
<gene>
    <name evidence="3" type="ORF">BS47DRAFT_195172</name>
</gene>
<protein>
    <submittedName>
        <fullName evidence="3">Uncharacterized protein</fullName>
    </submittedName>
</protein>
<evidence type="ECO:0000256" key="1">
    <source>
        <dbReference type="SAM" id="MobiDB-lite"/>
    </source>
</evidence>
<keyword evidence="2" id="KW-0812">Transmembrane</keyword>
<dbReference type="EMBL" id="MU128922">
    <property type="protein sequence ID" value="KAF9518758.1"/>
    <property type="molecule type" value="Genomic_DNA"/>
</dbReference>
<feature type="transmembrane region" description="Helical" evidence="2">
    <location>
        <begin position="67"/>
        <end position="85"/>
    </location>
</feature>
<dbReference type="OrthoDB" id="3352285at2759"/>
<reference evidence="3" key="1">
    <citation type="journal article" date="2020" name="Nat. Commun.">
        <title>Large-scale genome sequencing of mycorrhizal fungi provides insights into the early evolution of symbiotic traits.</title>
        <authorList>
            <person name="Miyauchi S."/>
            <person name="Kiss E."/>
            <person name="Kuo A."/>
            <person name="Drula E."/>
            <person name="Kohler A."/>
            <person name="Sanchez-Garcia M."/>
            <person name="Morin E."/>
            <person name="Andreopoulos B."/>
            <person name="Barry K.W."/>
            <person name="Bonito G."/>
            <person name="Buee M."/>
            <person name="Carver A."/>
            <person name="Chen C."/>
            <person name="Cichocki N."/>
            <person name="Clum A."/>
            <person name="Culley D."/>
            <person name="Crous P.W."/>
            <person name="Fauchery L."/>
            <person name="Girlanda M."/>
            <person name="Hayes R.D."/>
            <person name="Keri Z."/>
            <person name="LaButti K."/>
            <person name="Lipzen A."/>
            <person name="Lombard V."/>
            <person name="Magnuson J."/>
            <person name="Maillard F."/>
            <person name="Murat C."/>
            <person name="Nolan M."/>
            <person name="Ohm R.A."/>
            <person name="Pangilinan J."/>
            <person name="Pereira M.F."/>
            <person name="Perotto S."/>
            <person name="Peter M."/>
            <person name="Pfister S."/>
            <person name="Riley R."/>
            <person name="Sitrit Y."/>
            <person name="Stielow J.B."/>
            <person name="Szollosi G."/>
            <person name="Zifcakova L."/>
            <person name="Stursova M."/>
            <person name="Spatafora J.W."/>
            <person name="Tedersoo L."/>
            <person name="Vaario L.M."/>
            <person name="Yamada A."/>
            <person name="Yan M."/>
            <person name="Wang P."/>
            <person name="Xu J."/>
            <person name="Bruns T."/>
            <person name="Baldrian P."/>
            <person name="Vilgalys R."/>
            <person name="Dunand C."/>
            <person name="Henrissat B."/>
            <person name="Grigoriev I.V."/>
            <person name="Hibbett D."/>
            <person name="Nagy L.G."/>
            <person name="Martin F.M."/>
        </authorList>
    </citation>
    <scope>NUCLEOTIDE SEQUENCE</scope>
    <source>
        <strain evidence="3">UP504</strain>
    </source>
</reference>
<accession>A0A9P6B6Q6</accession>
<dbReference type="AlphaFoldDB" id="A0A9P6B6Q6"/>
<feature type="compositionally biased region" description="Pro residues" evidence="1">
    <location>
        <begin position="219"/>
        <end position="236"/>
    </location>
</feature>
<dbReference type="Proteomes" id="UP000886523">
    <property type="component" value="Unassembled WGS sequence"/>
</dbReference>
<proteinExistence type="predicted"/>
<organism evidence="3 4">
    <name type="scientific">Hydnum rufescens UP504</name>
    <dbReference type="NCBI Taxonomy" id="1448309"/>
    <lineage>
        <taxon>Eukaryota</taxon>
        <taxon>Fungi</taxon>
        <taxon>Dikarya</taxon>
        <taxon>Basidiomycota</taxon>
        <taxon>Agaricomycotina</taxon>
        <taxon>Agaricomycetes</taxon>
        <taxon>Cantharellales</taxon>
        <taxon>Hydnaceae</taxon>
        <taxon>Hydnum</taxon>
    </lineage>
</organism>
<comment type="caution">
    <text evidence="3">The sequence shown here is derived from an EMBL/GenBank/DDBJ whole genome shotgun (WGS) entry which is preliminary data.</text>
</comment>
<name>A0A9P6B6Q6_9AGAM</name>